<accession>A0A150XII7</accession>
<dbReference type="Pfam" id="PF00589">
    <property type="entry name" value="Phage_integrase"/>
    <property type="match status" value="1"/>
</dbReference>
<dbReference type="SUPFAM" id="SSF56349">
    <property type="entry name" value="DNA breaking-rejoining enzymes"/>
    <property type="match status" value="1"/>
</dbReference>
<keyword evidence="4" id="KW-1185">Reference proteome</keyword>
<comment type="caution">
    <text evidence="3">The sequence shown here is derived from an EMBL/GenBank/DDBJ whole genome shotgun (WGS) entry which is preliminary data.</text>
</comment>
<dbReference type="PROSITE" id="PS51898">
    <property type="entry name" value="TYR_RECOMBINASE"/>
    <property type="match status" value="1"/>
</dbReference>
<dbReference type="CDD" id="cd00397">
    <property type="entry name" value="DNA_BRE_C"/>
    <property type="match status" value="1"/>
</dbReference>
<dbReference type="PANTHER" id="PTHR30349">
    <property type="entry name" value="PHAGE INTEGRASE-RELATED"/>
    <property type="match status" value="1"/>
</dbReference>
<dbReference type="GO" id="GO:0006310">
    <property type="term" value="P:DNA recombination"/>
    <property type="evidence" value="ECO:0007669"/>
    <property type="project" value="UniProtKB-KW"/>
</dbReference>
<protein>
    <recommendedName>
        <fullName evidence="2">Tyr recombinase domain-containing protein</fullName>
    </recommendedName>
</protein>
<evidence type="ECO:0000259" key="2">
    <source>
        <dbReference type="PROSITE" id="PS51898"/>
    </source>
</evidence>
<dbReference type="Proteomes" id="UP000075606">
    <property type="component" value="Unassembled WGS sequence"/>
</dbReference>
<dbReference type="InterPro" id="IPR011010">
    <property type="entry name" value="DNA_brk_join_enz"/>
</dbReference>
<dbReference type="GO" id="GO:0015074">
    <property type="term" value="P:DNA integration"/>
    <property type="evidence" value="ECO:0007669"/>
    <property type="project" value="InterPro"/>
</dbReference>
<dbReference type="PANTHER" id="PTHR30349:SF64">
    <property type="entry name" value="PROPHAGE INTEGRASE INTD-RELATED"/>
    <property type="match status" value="1"/>
</dbReference>
<dbReference type="InterPro" id="IPR013762">
    <property type="entry name" value="Integrase-like_cat_sf"/>
</dbReference>
<dbReference type="InterPro" id="IPR002104">
    <property type="entry name" value="Integrase_catalytic"/>
</dbReference>
<sequence>MTLYTKNGQRKYLNQIERLSFLAEAKNQPIEVKLFCELLFYTGARIAEIHNLTFQNVDLGNGTVIIESLKKRRRGVYREIPIPDFLLEDIDFFAQKMQLKPRQPLWSFSLRTASRIIKKVMTLAQIHGIRCSAKSLRHGFAVHAVTIAPLTMVKKWLGHSKLETTEIYLNIVGEEEREIMRRVW</sequence>
<dbReference type="AlphaFoldDB" id="A0A150XII7"/>
<proteinExistence type="predicted"/>
<dbReference type="Gene3D" id="1.10.443.10">
    <property type="entry name" value="Intergrase catalytic core"/>
    <property type="match status" value="1"/>
</dbReference>
<organism evidence="3 4">
    <name type="scientific">Roseivirga spongicola</name>
    <dbReference type="NCBI Taxonomy" id="333140"/>
    <lineage>
        <taxon>Bacteria</taxon>
        <taxon>Pseudomonadati</taxon>
        <taxon>Bacteroidota</taxon>
        <taxon>Cytophagia</taxon>
        <taxon>Cytophagales</taxon>
        <taxon>Roseivirgaceae</taxon>
        <taxon>Roseivirga</taxon>
    </lineage>
</organism>
<evidence type="ECO:0000313" key="3">
    <source>
        <dbReference type="EMBL" id="KYG78493.1"/>
    </source>
</evidence>
<keyword evidence="1" id="KW-0233">DNA recombination</keyword>
<evidence type="ECO:0000313" key="4">
    <source>
        <dbReference type="Proteomes" id="UP000075606"/>
    </source>
</evidence>
<name>A0A150XII7_9BACT</name>
<dbReference type="EMBL" id="LRPC01000001">
    <property type="protein sequence ID" value="KYG78493.1"/>
    <property type="molecule type" value="Genomic_DNA"/>
</dbReference>
<feature type="domain" description="Tyr recombinase" evidence="2">
    <location>
        <begin position="8"/>
        <end position="181"/>
    </location>
</feature>
<evidence type="ECO:0000256" key="1">
    <source>
        <dbReference type="ARBA" id="ARBA00023172"/>
    </source>
</evidence>
<reference evidence="3 4" key="1">
    <citation type="submission" date="2016-01" db="EMBL/GenBank/DDBJ databases">
        <title>Genome sequencing of Roseivirga spongicola UST030701-084.</title>
        <authorList>
            <person name="Selvaratnam C."/>
            <person name="Thevarajoo S."/>
            <person name="Goh K.M."/>
            <person name="Ee R."/>
            <person name="Chan K.-G."/>
            <person name="Chong C.S."/>
        </authorList>
    </citation>
    <scope>NUCLEOTIDE SEQUENCE [LARGE SCALE GENOMIC DNA]</scope>
    <source>
        <strain evidence="3 4">UST030701-084</strain>
    </source>
</reference>
<dbReference type="InterPro" id="IPR050090">
    <property type="entry name" value="Tyrosine_recombinase_XerCD"/>
</dbReference>
<dbReference type="GO" id="GO:0003677">
    <property type="term" value="F:DNA binding"/>
    <property type="evidence" value="ECO:0007669"/>
    <property type="project" value="InterPro"/>
</dbReference>
<dbReference type="STRING" id="333140.AWW68_00270"/>
<gene>
    <name evidence="3" type="ORF">AWW68_00270</name>
</gene>